<reference evidence="7" key="1">
    <citation type="submission" date="2014-09" db="EMBL/GenBank/DDBJ databases">
        <authorList>
            <person name="Gomez-Valero L."/>
        </authorList>
    </citation>
    <scope>NUCLEOTIDE SEQUENCE [LARGE SCALE GENOMIC DNA]</scope>
    <source>
        <strain evidence="7">ATCC700992</strain>
    </source>
</reference>
<feature type="repeat" description="ANK" evidence="3">
    <location>
        <begin position="637"/>
        <end position="669"/>
    </location>
</feature>
<feature type="compositionally biased region" description="Basic and acidic residues" evidence="4">
    <location>
        <begin position="1"/>
        <end position="15"/>
    </location>
</feature>
<keyword evidence="2 3" id="KW-0040">ANK repeat</keyword>
<dbReference type="InterPro" id="IPR001810">
    <property type="entry name" value="F-box_dom"/>
</dbReference>
<feature type="compositionally biased region" description="Basic and acidic residues" evidence="4">
    <location>
        <begin position="1005"/>
        <end position="1034"/>
    </location>
</feature>
<dbReference type="SUPFAM" id="SSF48403">
    <property type="entry name" value="Ankyrin repeat"/>
    <property type="match status" value="2"/>
</dbReference>
<dbReference type="Proteomes" id="UP000032430">
    <property type="component" value="Chromosome I"/>
</dbReference>
<feature type="region of interest" description="Disordered" evidence="4">
    <location>
        <begin position="922"/>
        <end position="1034"/>
    </location>
</feature>
<feature type="compositionally biased region" description="Basic and acidic residues" evidence="4">
    <location>
        <begin position="974"/>
        <end position="986"/>
    </location>
</feature>
<dbReference type="InterPro" id="IPR036770">
    <property type="entry name" value="Ankyrin_rpt-contain_sf"/>
</dbReference>
<dbReference type="Pfam" id="PF12796">
    <property type="entry name" value="Ank_2"/>
    <property type="match status" value="4"/>
</dbReference>
<feature type="compositionally biased region" description="Basic and acidic residues" evidence="4">
    <location>
        <begin position="941"/>
        <end position="966"/>
    </location>
</feature>
<dbReference type="PROSITE" id="PS50088">
    <property type="entry name" value="ANK_REPEAT"/>
    <property type="match status" value="4"/>
</dbReference>
<feature type="repeat" description="ANK" evidence="3">
    <location>
        <begin position="365"/>
        <end position="397"/>
    </location>
</feature>
<organism evidence="6 7">
    <name type="scientific">Legionella fallonii LLAP-10</name>
    <dbReference type="NCBI Taxonomy" id="1212491"/>
    <lineage>
        <taxon>Bacteria</taxon>
        <taxon>Pseudomonadati</taxon>
        <taxon>Pseudomonadota</taxon>
        <taxon>Gammaproteobacteria</taxon>
        <taxon>Legionellales</taxon>
        <taxon>Legionellaceae</taxon>
        <taxon>Legionella</taxon>
    </lineage>
</organism>
<dbReference type="PANTHER" id="PTHR24123">
    <property type="entry name" value="ANKYRIN REPEAT-CONTAINING"/>
    <property type="match status" value="1"/>
</dbReference>
<keyword evidence="1" id="KW-0677">Repeat</keyword>
<evidence type="ECO:0000256" key="2">
    <source>
        <dbReference type="ARBA" id="ARBA00023043"/>
    </source>
</evidence>
<dbReference type="PRINTS" id="PR01415">
    <property type="entry name" value="ANKYRIN"/>
</dbReference>
<dbReference type="PROSITE" id="PS50181">
    <property type="entry name" value="FBOX"/>
    <property type="match status" value="1"/>
</dbReference>
<evidence type="ECO:0000256" key="1">
    <source>
        <dbReference type="ARBA" id="ARBA00022737"/>
    </source>
</evidence>
<sequence>MRDKEFEQSEEREVDSLSEFSLEDIESPLSGLSLEDVEKSLTDSLSPYSPEEIEQLVASYLSEVSLENIKNILEEAPAEITTGIFSFLPVRMLATLSLTNKFIAELAKDNVLWKMKFAQCFPHQVNGLSNQSNINWYKEFREAYVREITAWPKELRKIAAAIIESDIASLKKMNLNLNLLDKKYVSTLFDLAKKVGNQLVLDHFYQQIERKYQGQGGEILDKRWIDPQGRSLLYWRIVCNQSIDVNSIASQLDTLCGKGLKPLHCAAREGRLGLVQEILKVRPDLLDSLDDANQTALLWAAVDGQSHVVDYLISLNAKLGVQTHSRGPSSSSGMTALHWAAKAGHLEVVKLLLKAGADPKARSSDGAEPLHYAAKNGNVEIIKLLLAAGANVRAEDNDKSQPLFIAMLFNRVDAAKQLIAEGAELNVESLQSSGILQQFSQYQSPERYAELLLLISRTEFNPGERRSLLRLVNLIVVLGHLEIIKLMVEYQPDLLNKNNDFYQTVLLATQAGQTSIVSYFIEHNEELFNAETKNKLLLVAMKYHHPDLMALMLEKGADPLIRDEQGRGVIHNFASLRSLSSNSLKAVHTLIEQNPELLNEVLENNENLLHCAAKCGNQALVAYFIEKKADLEVESADGYRALHLAACNGYSDVVSLLIAAGAKSDARTTGKLSLPIHLAAEQGYIEVMKVLIEGNPQALIEKNNEGYTPLVVLANYCGDLRLGEVDDDLYDFLRDQIHEQTKQLKSPEERGLFLYELFSKNYSYLFRERLPLSGRLTSCFKLVGDINLIKNENGETLLHHLAKEWYAGESNPDNESFQFVTDFLIPLMKQGANPAAENNDGFSALDITDSPTVPLMFGLADKDIQLKRYEGYKTRCPQLEQECRSLIDILNANNSMLHNLQKENSGLRQENEELHNQVARLQEELQRTPSGKRKSPEPGLEEIKTEEGQQAKKTKVSEDAGEPKDRGYKRKHSHLEADGKEKEKKPTKIKRGLSSLENLGMFQSEKIKDEQEEKKESQEKINDDKKDDNYPQNT</sequence>
<dbReference type="AlphaFoldDB" id="A0A098G0Y8"/>
<dbReference type="PROSITE" id="PS50297">
    <property type="entry name" value="ANK_REP_REGION"/>
    <property type="match status" value="3"/>
</dbReference>
<dbReference type="STRING" id="1212491.LFA_0693"/>
<evidence type="ECO:0000313" key="7">
    <source>
        <dbReference type="Proteomes" id="UP000032430"/>
    </source>
</evidence>
<evidence type="ECO:0000313" key="6">
    <source>
        <dbReference type="EMBL" id="CEG56142.1"/>
    </source>
</evidence>
<keyword evidence="7" id="KW-1185">Reference proteome</keyword>
<dbReference type="HOGENOM" id="CLU_293695_0_0_6"/>
<dbReference type="Pfam" id="PF12937">
    <property type="entry name" value="F-box-like"/>
    <property type="match status" value="1"/>
</dbReference>
<proteinExistence type="predicted"/>
<dbReference type="InterPro" id="IPR051165">
    <property type="entry name" value="Multifunctional_ANK_Repeat"/>
</dbReference>
<evidence type="ECO:0000259" key="5">
    <source>
        <dbReference type="PROSITE" id="PS50181"/>
    </source>
</evidence>
<feature type="domain" description="F-box" evidence="5">
    <location>
        <begin position="70"/>
        <end position="116"/>
    </location>
</feature>
<dbReference type="SMART" id="SM00248">
    <property type="entry name" value="ANK"/>
    <property type="match status" value="12"/>
</dbReference>
<accession>A0A098G0Y8</accession>
<feature type="repeat" description="ANK" evidence="3">
    <location>
        <begin position="604"/>
        <end position="636"/>
    </location>
</feature>
<dbReference type="PANTHER" id="PTHR24123:SF33">
    <property type="entry name" value="PROTEIN HOS4"/>
    <property type="match status" value="1"/>
</dbReference>
<dbReference type="RefSeq" id="WP_045094872.1">
    <property type="nucleotide sequence ID" value="NZ_LN614827.1"/>
</dbReference>
<name>A0A098G0Y8_9GAMM</name>
<feature type="repeat" description="ANK" evidence="3">
    <location>
        <begin position="332"/>
        <end position="364"/>
    </location>
</feature>
<protein>
    <recommendedName>
        <fullName evidence="5">F-box domain-containing protein</fullName>
    </recommendedName>
</protein>
<dbReference type="InterPro" id="IPR036047">
    <property type="entry name" value="F-box-like_dom_sf"/>
</dbReference>
<dbReference type="EMBL" id="LN614827">
    <property type="protein sequence ID" value="CEG56142.1"/>
    <property type="molecule type" value="Genomic_DNA"/>
</dbReference>
<dbReference type="InterPro" id="IPR002110">
    <property type="entry name" value="Ankyrin_rpt"/>
</dbReference>
<dbReference type="Gene3D" id="1.20.1280.50">
    <property type="match status" value="1"/>
</dbReference>
<gene>
    <name evidence="6" type="ORF">LFA_0693</name>
</gene>
<feature type="region of interest" description="Disordered" evidence="4">
    <location>
        <begin position="1"/>
        <end position="20"/>
    </location>
</feature>
<dbReference type="SUPFAM" id="SSF81383">
    <property type="entry name" value="F-box domain"/>
    <property type="match status" value="1"/>
</dbReference>
<dbReference type="OrthoDB" id="5639026at2"/>
<dbReference type="KEGG" id="lfa:LFA_0693"/>
<evidence type="ECO:0000256" key="4">
    <source>
        <dbReference type="SAM" id="MobiDB-lite"/>
    </source>
</evidence>
<dbReference type="Gene3D" id="1.25.40.20">
    <property type="entry name" value="Ankyrin repeat-containing domain"/>
    <property type="match status" value="4"/>
</dbReference>
<evidence type="ECO:0000256" key="3">
    <source>
        <dbReference type="PROSITE-ProRule" id="PRU00023"/>
    </source>
</evidence>